<dbReference type="GO" id="GO:0000281">
    <property type="term" value="P:mitotic cytokinesis"/>
    <property type="evidence" value="ECO:0007669"/>
    <property type="project" value="TreeGrafter"/>
</dbReference>
<name>A0AA39M6H5_9BILA</name>
<dbReference type="SUPFAM" id="SSF48350">
    <property type="entry name" value="GTPase activation domain, GAP"/>
    <property type="match status" value="1"/>
</dbReference>
<evidence type="ECO:0000313" key="7">
    <source>
        <dbReference type="Proteomes" id="UP001175271"/>
    </source>
</evidence>
<evidence type="ECO:0000259" key="4">
    <source>
        <dbReference type="PROSITE" id="PS50081"/>
    </source>
</evidence>
<proteinExistence type="predicted"/>
<dbReference type="PROSITE" id="PS50238">
    <property type="entry name" value="RHOGAP"/>
    <property type="match status" value="1"/>
</dbReference>
<dbReference type="GO" id="GO:0051233">
    <property type="term" value="C:spindle midzone"/>
    <property type="evidence" value="ECO:0007669"/>
    <property type="project" value="TreeGrafter"/>
</dbReference>
<dbReference type="PANTHER" id="PTHR46199">
    <property type="entry name" value="RAC GTPASE-ACTIVATING PROTEIN 1"/>
    <property type="match status" value="1"/>
</dbReference>
<accession>A0AA39M6H5</accession>
<keyword evidence="2" id="KW-0862">Zinc</keyword>
<feature type="domain" description="Rho-GAP" evidence="5">
    <location>
        <begin position="244"/>
        <end position="428"/>
    </location>
</feature>
<dbReference type="SUPFAM" id="SSF57889">
    <property type="entry name" value="Cysteine-rich domain"/>
    <property type="match status" value="1"/>
</dbReference>
<dbReference type="PROSITE" id="PS00479">
    <property type="entry name" value="ZF_DAG_PE_1"/>
    <property type="match status" value="1"/>
</dbReference>
<evidence type="ECO:0000313" key="6">
    <source>
        <dbReference type="EMBL" id="KAK0422314.1"/>
    </source>
</evidence>
<dbReference type="GO" id="GO:0051256">
    <property type="term" value="P:mitotic spindle midzone assembly"/>
    <property type="evidence" value="ECO:0007669"/>
    <property type="project" value="TreeGrafter"/>
</dbReference>
<dbReference type="Proteomes" id="UP001175271">
    <property type="component" value="Unassembled WGS sequence"/>
</dbReference>
<dbReference type="Pfam" id="PF00130">
    <property type="entry name" value="C1_1"/>
    <property type="match status" value="1"/>
</dbReference>
<dbReference type="InterPro" id="IPR008936">
    <property type="entry name" value="Rho_GTPase_activation_prot"/>
</dbReference>
<dbReference type="GO" id="GO:0007266">
    <property type="term" value="P:Rho protein signal transduction"/>
    <property type="evidence" value="ECO:0007669"/>
    <property type="project" value="TreeGrafter"/>
</dbReference>
<dbReference type="GO" id="GO:0097149">
    <property type="term" value="C:centralspindlin complex"/>
    <property type="evidence" value="ECO:0007669"/>
    <property type="project" value="TreeGrafter"/>
</dbReference>
<dbReference type="GO" id="GO:0005096">
    <property type="term" value="F:GTPase activator activity"/>
    <property type="evidence" value="ECO:0007669"/>
    <property type="project" value="TreeGrafter"/>
</dbReference>
<dbReference type="GO" id="GO:0032154">
    <property type="term" value="C:cleavage furrow"/>
    <property type="evidence" value="ECO:0007669"/>
    <property type="project" value="TreeGrafter"/>
</dbReference>
<organism evidence="6 7">
    <name type="scientific">Steinernema hermaphroditum</name>
    <dbReference type="NCBI Taxonomy" id="289476"/>
    <lineage>
        <taxon>Eukaryota</taxon>
        <taxon>Metazoa</taxon>
        <taxon>Ecdysozoa</taxon>
        <taxon>Nematoda</taxon>
        <taxon>Chromadorea</taxon>
        <taxon>Rhabditida</taxon>
        <taxon>Tylenchina</taxon>
        <taxon>Panagrolaimomorpha</taxon>
        <taxon>Strongyloidoidea</taxon>
        <taxon>Steinernematidae</taxon>
        <taxon>Steinernema</taxon>
    </lineage>
</organism>
<keyword evidence="7" id="KW-1185">Reference proteome</keyword>
<dbReference type="PANTHER" id="PTHR46199:SF3">
    <property type="entry name" value="RAC GTPASE-ACTIVATING PROTEIN 1"/>
    <property type="match status" value="1"/>
</dbReference>
<evidence type="ECO:0000259" key="5">
    <source>
        <dbReference type="PROSITE" id="PS50238"/>
    </source>
</evidence>
<evidence type="ECO:0000256" key="2">
    <source>
        <dbReference type="ARBA" id="ARBA00022833"/>
    </source>
</evidence>
<evidence type="ECO:0000256" key="3">
    <source>
        <dbReference type="SAM" id="Coils"/>
    </source>
</evidence>
<dbReference type="Gene3D" id="3.30.60.20">
    <property type="match status" value="1"/>
</dbReference>
<dbReference type="SMART" id="SM00109">
    <property type="entry name" value="C1"/>
    <property type="match status" value="1"/>
</dbReference>
<dbReference type="PROSITE" id="PS50081">
    <property type="entry name" value="ZF_DAG_PE_2"/>
    <property type="match status" value="1"/>
</dbReference>
<feature type="domain" description="Phorbol-ester/DAG-type" evidence="4">
    <location>
        <begin position="180"/>
        <end position="229"/>
    </location>
</feature>
<keyword evidence="1" id="KW-0479">Metal-binding</keyword>
<comment type="caution">
    <text evidence="6">The sequence shown here is derived from an EMBL/GenBank/DDBJ whole genome shotgun (WGS) entry which is preliminary data.</text>
</comment>
<dbReference type="EMBL" id="JAUCMV010000001">
    <property type="protein sequence ID" value="KAK0422314.1"/>
    <property type="molecule type" value="Genomic_DNA"/>
</dbReference>
<dbReference type="InterPro" id="IPR000198">
    <property type="entry name" value="RhoGAP_dom"/>
</dbReference>
<dbReference type="AlphaFoldDB" id="A0AA39M6H5"/>
<dbReference type="GO" id="GO:0005634">
    <property type="term" value="C:nucleus"/>
    <property type="evidence" value="ECO:0007669"/>
    <property type="project" value="TreeGrafter"/>
</dbReference>
<reference evidence="6" key="1">
    <citation type="submission" date="2023-06" db="EMBL/GenBank/DDBJ databases">
        <title>Genomic analysis of the entomopathogenic nematode Steinernema hermaphroditum.</title>
        <authorList>
            <person name="Schwarz E.M."/>
            <person name="Heppert J.K."/>
            <person name="Baniya A."/>
            <person name="Schwartz H.T."/>
            <person name="Tan C.-H."/>
            <person name="Antoshechkin I."/>
            <person name="Sternberg P.W."/>
            <person name="Goodrich-Blair H."/>
            <person name="Dillman A.R."/>
        </authorList>
    </citation>
    <scope>NUCLEOTIDE SEQUENCE</scope>
    <source>
        <strain evidence="6">PS9179</strain>
        <tissue evidence="6">Whole animal</tissue>
    </source>
</reference>
<dbReference type="InterPro" id="IPR046349">
    <property type="entry name" value="C1-like_sf"/>
</dbReference>
<dbReference type="InterPro" id="IPR002219">
    <property type="entry name" value="PKC_DAG/PE"/>
</dbReference>
<dbReference type="GO" id="GO:0046872">
    <property type="term" value="F:metal ion binding"/>
    <property type="evidence" value="ECO:0007669"/>
    <property type="project" value="UniProtKB-KW"/>
</dbReference>
<gene>
    <name evidence="6" type="ORF">QR680_007499</name>
</gene>
<sequence length="467" mass="52646">MIQIPQEVEDCYQLMLDLEHCENALRLTDEMEERELELIEVIRDLCEKLELTERRMMQLVDENEKLTKKMVGVEEQNKSLKMELSQGKPRLNATLPEENKKLQKKLADLRSLNESLEKELAELKTKSEESKSKNDSGVFCDDVAEIASIASFDKSQIISSTLRESIMKTPKEVLPINSKPHSFKSYAPLIDTCDVCDERIQLKGKLAVSCKDCHIRIHMHCHQQASVPCTPHRQNFKITDRTFLNAEDFCTGAGQQLQVPFPVVQCVSAIERSGLEMEGIYRIPGSVKSVKKLLNEFVSNRPYPDLNSHSAVTISGCLKKFLGSLKTAVVPAHHLSHFLKATKLNQRGCLEAAVKNLPKPSQDTLAYLCFHLQNVAEYQDANRMSIEALAVCLGPSVVCVSPHKKVTVATAESISVMLELLRLPRTFWRSILFKALPIAKFPVLEEVDSLKAVPHDKHYRNMVLGGK</sequence>
<dbReference type="Gene3D" id="1.10.555.10">
    <property type="entry name" value="Rho GTPase activation protein"/>
    <property type="match status" value="1"/>
</dbReference>
<feature type="coiled-coil region" evidence="3">
    <location>
        <begin position="42"/>
        <end position="133"/>
    </location>
</feature>
<dbReference type="CDD" id="cd00029">
    <property type="entry name" value="C1"/>
    <property type="match status" value="1"/>
</dbReference>
<evidence type="ECO:0008006" key="8">
    <source>
        <dbReference type="Google" id="ProtNLM"/>
    </source>
</evidence>
<protein>
    <recommendedName>
        <fullName evidence="8">Rho-GAP domain-containing protein</fullName>
    </recommendedName>
</protein>
<evidence type="ECO:0000256" key="1">
    <source>
        <dbReference type="ARBA" id="ARBA00022723"/>
    </source>
</evidence>
<dbReference type="Pfam" id="PF00620">
    <property type="entry name" value="RhoGAP"/>
    <property type="match status" value="1"/>
</dbReference>
<dbReference type="SMART" id="SM00324">
    <property type="entry name" value="RhoGAP"/>
    <property type="match status" value="1"/>
</dbReference>
<dbReference type="GO" id="GO:0030496">
    <property type="term" value="C:midbody"/>
    <property type="evidence" value="ECO:0007669"/>
    <property type="project" value="TreeGrafter"/>
</dbReference>
<keyword evidence="3" id="KW-0175">Coiled coil</keyword>